<evidence type="ECO:0000313" key="2">
    <source>
        <dbReference type="Proteomes" id="UP001416858"/>
    </source>
</evidence>
<dbReference type="Proteomes" id="UP001416858">
    <property type="component" value="Unassembled WGS sequence"/>
</dbReference>
<dbReference type="EMBL" id="BAABRO010000028">
    <property type="protein sequence ID" value="GAA5510799.1"/>
    <property type="molecule type" value="Genomic_DNA"/>
</dbReference>
<name>A0ABP9W099_9BACT</name>
<sequence>MKVGAKFAAHLSLRTLDHVPLSSSLEEKAVTLAIQNNGLRIKRTVDQTHVTEVACRFRIATAASIHNTSF</sequence>
<evidence type="ECO:0000313" key="1">
    <source>
        <dbReference type="EMBL" id="GAA5510799.1"/>
    </source>
</evidence>
<proteinExistence type="predicted"/>
<accession>A0ABP9W099</accession>
<comment type="caution">
    <text evidence="1">The sequence shown here is derived from an EMBL/GenBank/DDBJ whole genome shotgun (WGS) entry which is preliminary data.</text>
</comment>
<keyword evidence="2" id="KW-1185">Reference proteome</keyword>
<organism evidence="1 2">
    <name type="scientific">Novipirellula caenicola</name>
    <dbReference type="NCBI Taxonomy" id="1536901"/>
    <lineage>
        <taxon>Bacteria</taxon>
        <taxon>Pseudomonadati</taxon>
        <taxon>Planctomycetota</taxon>
        <taxon>Planctomycetia</taxon>
        <taxon>Pirellulales</taxon>
        <taxon>Pirellulaceae</taxon>
        <taxon>Novipirellula</taxon>
    </lineage>
</organism>
<protein>
    <submittedName>
        <fullName evidence="1">Uncharacterized protein</fullName>
    </submittedName>
</protein>
<gene>
    <name evidence="1" type="ORF">Rcae01_06309</name>
</gene>
<reference evidence="1 2" key="1">
    <citation type="submission" date="2024-02" db="EMBL/GenBank/DDBJ databases">
        <title>Rhodopirellula caenicola NBRC 110016.</title>
        <authorList>
            <person name="Ichikawa N."/>
            <person name="Katano-Makiyama Y."/>
            <person name="Hidaka K."/>
        </authorList>
    </citation>
    <scope>NUCLEOTIDE SEQUENCE [LARGE SCALE GENOMIC DNA]</scope>
    <source>
        <strain evidence="1 2">NBRC 110016</strain>
    </source>
</reference>